<dbReference type="InterPro" id="IPR001496">
    <property type="entry name" value="SOCS_box"/>
</dbReference>
<keyword evidence="2 3" id="KW-0727">SH2 domain</keyword>
<dbReference type="PROSITE" id="PS50225">
    <property type="entry name" value="SOCS"/>
    <property type="match status" value="1"/>
</dbReference>
<dbReference type="PROSITE" id="PS50001">
    <property type="entry name" value="SH2"/>
    <property type="match status" value="1"/>
</dbReference>
<name>A0AAV7PYE7_PLEWA</name>
<gene>
    <name evidence="6" type="ORF">NDU88_009874</name>
</gene>
<evidence type="ECO:0000313" key="6">
    <source>
        <dbReference type="EMBL" id="KAJ1131538.1"/>
    </source>
</evidence>
<dbReference type="InterPro" id="IPR036860">
    <property type="entry name" value="SH2_dom_sf"/>
</dbReference>
<dbReference type="Gene3D" id="3.30.505.10">
    <property type="entry name" value="SH2 domain"/>
    <property type="match status" value="1"/>
</dbReference>
<comment type="pathway">
    <text evidence="1">Protein modification; protein ubiquitination.</text>
</comment>
<dbReference type="PANTHER" id="PTHR10155:SF36">
    <property type="entry name" value="SUPPRESSOR OF CYTOKINE SIGNALING 3"/>
    <property type="match status" value="1"/>
</dbReference>
<protein>
    <recommendedName>
        <fullName evidence="8">Suppressor of cytokine signaling 3</fullName>
    </recommendedName>
</protein>
<dbReference type="GO" id="GO:0046935">
    <property type="term" value="F:1-phosphatidylinositol-3-kinase regulator activity"/>
    <property type="evidence" value="ECO:0007669"/>
    <property type="project" value="TreeGrafter"/>
</dbReference>
<dbReference type="PANTHER" id="PTHR10155">
    <property type="entry name" value="PHOSPHATIDYLINOSITOL 3-KINASE REGULATORY SUBUNIT"/>
    <property type="match status" value="1"/>
</dbReference>
<evidence type="ECO:0008006" key="8">
    <source>
        <dbReference type="Google" id="ProtNLM"/>
    </source>
</evidence>
<evidence type="ECO:0000256" key="3">
    <source>
        <dbReference type="PROSITE-ProRule" id="PRU00191"/>
    </source>
</evidence>
<sequence length="227" mass="25241">MVTLGWCCSYRCLYLLPSSFMAMTSPELSYHYKPFCGDFGGVEMALQKLEASGFYWSTLSGTEAKKLLSDQPVGVFLIRDSSDHHHLFTLSVRTTAGITNLRVKQEGRAFYLETVPGAERPPTFPCVVKLVDHYMHLTSVGESDSNMCYIDGKDHPIPLILTKPLIHKVVSLQYLCKRTMVANVPSGSIPSGADLEDMPVPTVLRNVFKNQPQEMGREEGKKEGSTC</sequence>
<dbReference type="GO" id="GO:0046854">
    <property type="term" value="P:phosphatidylinositol phosphate biosynthetic process"/>
    <property type="evidence" value="ECO:0007669"/>
    <property type="project" value="TreeGrafter"/>
</dbReference>
<dbReference type="GO" id="GO:0005942">
    <property type="term" value="C:phosphatidylinositol 3-kinase complex"/>
    <property type="evidence" value="ECO:0007669"/>
    <property type="project" value="TreeGrafter"/>
</dbReference>
<organism evidence="6 7">
    <name type="scientific">Pleurodeles waltl</name>
    <name type="common">Iberian ribbed newt</name>
    <dbReference type="NCBI Taxonomy" id="8319"/>
    <lineage>
        <taxon>Eukaryota</taxon>
        <taxon>Metazoa</taxon>
        <taxon>Chordata</taxon>
        <taxon>Craniata</taxon>
        <taxon>Vertebrata</taxon>
        <taxon>Euteleostomi</taxon>
        <taxon>Amphibia</taxon>
        <taxon>Batrachia</taxon>
        <taxon>Caudata</taxon>
        <taxon>Salamandroidea</taxon>
        <taxon>Salamandridae</taxon>
        <taxon>Pleurodelinae</taxon>
        <taxon>Pleurodeles</taxon>
    </lineage>
</organism>
<dbReference type="InterPro" id="IPR000980">
    <property type="entry name" value="SH2"/>
</dbReference>
<dbReference type="SMART" id="SM00252">
    <property type="entry name" value="SH2"/>
    <property type="match status" value="1"/>
</dbReference>
<feature type="domain" description="SOCS box" evidence="5">
    <location>
        <begin position="160"/>
        <end position="214"/>
    </location>
</feature>
<accession>A0AAV7PYE7</accession>
<dbReference type="SUPFAM" id="SSF55550">
    <property type="entry name" value="SH2 domain"/>
    <property type="match status" value="1"/>
</dbReference>
<dbReference type="Pfam" id="PF00017">
    <property type="entry name" value="SH2"/>
    <property type="match status" value="1"/>
</dbReference>
<comment type="caution">
    <text evidence="6">The sequence shown here is derived from an EMBL/GenBank/DDBJ whole genome shotgun (WGS) entry which is preliminary data.</text>
</comment>
<dbReference type="AlphaFoldDB" id="A0AAV7PYE7"/>
<reference evidence="6" key="1">
    <citation type="journal article" date="2022" name="bioRxiv">
        <title>Sequencing and chromosome-scale assembly of the giantPleurodeles waltlgenome.</title>
        <authorList>
            <person name="Brown T."/>
            <person name="Elewa A."/>
            <person name="Iarovenko S."/>
            <person name="Subramanian E."/>
            <person name="Araus A.J."/>
            <person name="Petzold A."/>
            <person name="Susuki M."/>
            <person name="Suzuki K.-i.T."/>
            <person name="Hayashi T."/>
            <person name="Toyoda A."/>
            <person name="Oliveira C."/>
            <person name="Osipova E."/>
            <person name="Leigh N.D."/>
            <person name="Simon A."/>
            <person name="Yun M.H."/>
        </authorList>
    </citation>
    <scope>NUCLEOTIDE SEQUENCE</scope>
    <source>
        <strain evidence="6">20211129_DDA</strain>
        <tissue evidence="6">Liver</tissue>
    </source>
</reference>
<evidence type="ECO:0000259" key="4">
    <source>
        <dbReference type="PROSITE" id="PS50001"/>
    </source>
</evidence>
<evidence type="ECO:0000313" key="7">
    <source>
        <dbReference type="Proteomes" id="UP001066276"/>
    </source>
</evidence>
<evidence type="ECO:0000259" key="5">
    <source>
        <dbReference type="PROSITE" id="PS50225"/>
    </source>
</evidence>
<dbReference type="EMBL" id="JANPWB010000011">
    <property type="protein sequence ID" value="KAJ1131538.1"/>
    <property type="molecule type" value="Genomic_DNA"/>
</dbReference>
<evidence type="ECO:0000256" key="1">
    <source>
        <dbReference type="ARBA" id="ARBA00004906"/>
    </source>
</evidence>
<dbReference type="Proteomes" id="UP001066276">
    <property type="component" value="Chromosome 7"/>
</dbReference>
<keyword evidence="7" id="KW-1185">Reference proteome</keyword>
<proteinExistence type="predicted"/>
<feature type="domain" description="SH2" evidence="4">
    <location>
        <begin position="54"/>
        <end position="165"/>
    </location>
</feature>
<evidence type="ECO:0000256" key="2">
    <source>
        <dbReference type="ARBA" id="ARBA00022999"/>
    </source>
</evidence>